<evidence type="ECO:0000256" key="1">
    <source>
        <dbReference type="ARBA" id="ARBA00006987"/>
    </source>
</evidence>
<dbReference type="InterPro" id="IPR005064">
    <property type="entry name" value="BUG"/>
</dbReference>
<dbReference type="NCBIfam" id="TIGR01409">
    <property type="entry name" value="TAT_signal_seq"/>
    <property type="match status" value="1"/>
</dbReference>
<evidence type="ECO:0000313" key="3">
    <source>
        <dbReference type="Proteomes" id="UP000017819"/>
    </source>
</evidence>
<dbReference type="SUPFAM" id="SSF53850">
    <property type="entry name" value="Periplasmic binding protein-like II"/>
    <property type="match status" value="1"/>
</dbReference>
<keyword evidence="2" id="KW-0675">Receptor</keyword>
<reference evidence="2 3" key="1">
    <citation type="journal article" date="2014" name="Genome Announc.">
        <title>Draft Genome Sequence of Lutibaculum baratangense Strain AMV1T, Isolated from a Mud Volcano in Andamans, India.</title>
        <authorList>
            <person name="Singh A."/>
            <person name="Sreenivas A."/>
            <person name="Sathyanarayana Reddy G."/>
            <person name="Pinnaka A.K."/>
            <person name="Shivaji S."/>
        </authorList>
    </citation>
    <scope>NUCLEOTIDE SEQUENCE [LARGE SCALE GENOMIC DNA]</scope>
    <source>
        <strain evidence="2 3">AMV1</strain>
    </source>
</reference>
<keyword evidence="3" id="KW-1185">Reference proteome</keyword>
<dbReference type="AlphaFoldDB" id="V4RHC4"/>
<sequence length="330" mass="35728">MNRRTFLGMSAGAAAMGLAGTRPGFAQQFPSHTMNVVIPTGEGGGVDRAARAFTSVWQKHLGANFEFGYFPGASGQVGYEVYVGKREPDAHNLLFGNIGPEMIVYATQDTSYTYPDDYIYFAGIDVDDSAIWVAANSELQTIEDLVEAGKQRTINISTSRLPHPSSLGVLALGEATGADFRLIPYGGGSAARTAAITGEVEACATFLGSSLGLDDQIRFLTVFQNRNRLPNLTNDAPPVNEALGTQIPALSGTRAWAIHRAAAEEYPDRFEKLKETSRAAFEDPAYRQEVEQSKLIWEFAEYSDEEACAAEARATMELAERYKDVLSGNG</sequence>
<protein>
    <submittedName>
        <fullName evidence="2">Putative extra-cytoplasmic solute receptor</fullName>
    </submittedName>
</protein>
<dbReference type="STRING" id="631454.N177_3817"/>
<dbReference type="RefSeq" id="WP_023433926.1">
    <property type="nucleotide sequence ID" value="NZ_AWXZ01000040.1"/>
</dbReference>
<gene>
    <name evidence="2" type="ORF">N177_3817</name>
</gene>
<accession>V4RHC4</accession>
<comment type="caution">
    <text evidence="2">The sequence shown here is derived from an EMBL/GenBank/DDBJ whole genome shotgun (WGS) entry which is preliminary data.</text>
</comment>
<dbReference type="Proteomes" id="UP000017819">
    <property type="component" value="Unassembled WGS sequence"/>
</dbReference>
<dbReference type="InterPro" id="IPR042100">
    <property type="entry name" value="Bug_dom1"/>
</dbReference>
<dbReference type="eggNOG" id="COG3181">
    <property type="taxonomic scope" value="Bacteria"/>
</dbReference>
<evidence type="ECO:0000313" key="2">
    <source>
        <dbReference type="EMBL" id="ESR22680.1"/>
    </source>
</evidence>
<dbReference type="PANTHER" id="PTHR42928">
    <property type="entry name" value="TRICARBOXYLATE-BINDING PROTEIN"/>
    <property type="match status" value="1"/>
</dbReference>
<dbReference type="PANTHER" id="PTHR42928:SF5">
    <property type="entry name" value="BLR1237 PROTEIN"/>
    <property type="match status" value="1"/>
</dbReference>
<dbReference type="Gene3D" id="3.40.190.150">
    <property type="entry name" value="Bordetella uptake gene, domain 1"/>
    <property type="match status" value="1"/>
</dbReference>
<organism evidence="2 3">
    <name type="scientific">Lutibaculum baratangense AMV1</name>
    <dbReference type="NCBI Taxonomy" id="631454"/>
    <lineage>
        <taxon>Bacteria</taxon>
        <taxon>Pseudomonadati</taxon>
        <taxon>Pseudomonadota</taxon>
        <taxon>Alphaproteobacteria</taxon>
        <taxon>Hyphomicrobiales</taxon>
        <taxon>Tepidamorphaceae</taxon>
        <taxon>Lutibaculum</taxon>
    </lineage>
</organism>
<proteinExistence type="inferred from homology"/>
<dbReference type="EMBL" id="AWXZ01000040">
    <property type="protein sequence ID" value="ESR22680.1"/>
    <property type="molecule type" value="Genomic_DNA"/>
</dbReference>
<name>V4RHC4_9HYPH</name>
<dbReference type="InterPro" id="IPR019546">
    <property type="entry name" value="TAT_signal_bac_arc"/>
</dbReference>
<comment type="similarity">
    <text evidence="1">Belongs to the UPF0065 (bug) family.</text>
</comment>
<dbReference type="Gene3D" id="3.40.190.10">
    <property type="entry name" value="Periplasmic binding protein-like II"/>
    <property type="match status" value="1"/>
</dbReference>
<dbReference type="Pfam" id="PF03401">
    <property type="entry name" value="TctC"/>
    <property type="match status" value="1"/>
</dbReference>